<dbReference type="OrthoDB" id="433955at2759"/>
<dbReference type="InterPro" id="IPR029063">
    <property type="entry name" value="SAM-dependent_MTases_sf"/>
</dbReference>
<dbReference type="AlphaFoldDB" id="A0A6A5WK53"/>
<dbReference type="InterPro" id="IPR019410">
    <property type="entry name" value="Methyltransf_16"/>
</dbReference>
<sequence length="446" mass="48062">MDQVGHFAILPSIISLSSHKISFLLSPLVYLGASSASASHPYSHFSLCAHIDRPHSMSLSPSSTLPSVRSLFTATDDQINSALRTIQYIYCPLRLPLVVSSKRKFARNIASGTATPIPVDSGYASGDDDGADSDAEDALATVRADIYERNFTVRWLTSLVGRAEEIAFESEESRARTIEDAVQILASFSNSSEVDVDQALTRDFSFPLSTTDGPRLCKTIGVKLNDAPLSDTDHTGVGLQSWGASIVLSSLICSSPSRFGLASLSTNQSIIELGAGTGLVSLTLAKIFPLLSQSAHHSIPRVLATDYHPAVLENLQANITANFSSSSPLPITTMLLDWASPPLLSSPADMLIAADVVYAPEHASLLRDCAARLLSPDGVFWLIVTVRDTGKFEGIPNTVEEAFAEENGVKKGGLRLKILGKERVEKRKGVGRGDERGYDLYRIKWT</sequence>
<evidence type="ECO:0000313" key="1">
    <source>
        <dbReference type="EMBL" id="KAF2002042.1"/>
    </source>
</evidence>
<dbReference type="CDD" id="cd02440">
    <property type="entry name" value="AdoMet_MTases"/>
    <property type="match status" value="1"/>
</dbReference>
<protein>
    <recommendedName>
        <fullName evidence="3">S-adenosyl-L-methionine-dependent methyltransferase</fullName>
    </recommendedName>
</protein>
<evidence type="ECO:0000313" key="2">
    <source>
        <dbReference type="Proteomes" id="UP000799779"/>
    </source>
</evidence>
<dbReference type="Gene3D" id="3.40.50.150">
    <property type="entry name" value="Vaccinia Virus protein VP39"/>
    <property type="match status" value="1"/>
</dbReference>
<dbReference type="EMBL" id="ML977579">
    <property type="protein sequence ID" value="KAF2002042.1"/>
    <property type="molecule type" value="Genomic_DNA"/>
</dbReference>
<dbReference type="SUPFAM" id="SSF53335">
    <property type="entry name" value="S-adenosyl-L-methionine-dependent methyltransferases"/>
    <property type="match status" value="1"/>
</dbReference>
<evidence type="ECO:0008006" key="3">
    <source>
        <dbReference type="Google" id="ProtNLM"/>
    </source>
</evidence>
<proteinExistence type="predicted"/>
<dbReference type="Pfam" id="PF10294">
    <property type="entry name" value="Methyltransf_16"/>
    <property type="match status" value="1"/>
</dbReference>
<reference evidence="1" key="1">
    <citation type="journal article" date="2020" name="Stud. Mycol.">
        <title>101 Dothideomycetes genomes: a test case for predicting lifestyles and emergence of pathogens.</title>
        <authorList>
            <person name="Haridas S."/>
            <person name="Albert R."/>
            <person name="Binder M."/>
            <person name="Bloem J."/>
            <person name="Labutti K."/>
            <person name="Salamov A."/>
            <person name="Andreopoulos B."/>
            <person name="Baker S."/>
            <person name="Barry K."/>
            <person name="Bills G."/>
            <person name="Bluhm B."/>
            <person name="Cannon C."/>
            <person name="Castanera R."/>
            <person name="Culley D."/>
            <person name="Daum C."/>
            <person name="Ezra D."/>
            <person name="Gonzalez J."/>
            <person name="Henrissat B."/>
            <person name="Kuo A."/>
            <person name="Liang C."/>
            <person name="Lipzen A."/>
            <person name="Lutzoni F."/>
            <person name="Magnuson J."/>
            <person name="Mondo S."/>
            <person name="Nolan M."/>
            <person name="Ohm R."/>
            <person name="Pangilinan J."/>
            <person name="Park H.-J."/>
            <person name="Ramirez L."/>
            <person name="Alfaro M."/>
            <person name="Sun H."/>
            <person name="Tritt A."/>
            <person name="Yoshinaga Y."/>
            <person name="Zwiers L.-H."/>
            <person name="Turgeon B."/>
            <person name="Goodwin S."/>
            <person name="Spatafora J."/>
            <person name="Crous P."/>
            <person name="Grigoriev I."/>
        </authorList>
    </citation>
    <scope>NUCLEOTIDE SEQUENCE</scope>
    <source>
        <strain evidence="1">CBS 123094</strain>
    </source>
</reference>
<accession>A0A6A5WK53</accession>
<name>A0A6A5WK53_9PLEO</name>
<organism evidence="1 2">
    <name type="scientific">Amniculicola lignicola CBS 123094</name>
    <dbReference type="NCBI Taxonomy" id="1392246"/>
    <lineage>
        <taxon>Eukaryota</taxon>
        <taxon>Fungi</taxon>
        <taxon>Dikarya</taxon>
        <taxon>Ascomycota</taxon>
        <taxon>Pezizomycotina</taxon>
        <taxon>Dothideomycetes</taxon>
        <taxon>Pleosporomycetidae</taxon>
        <taxon>Pleosporales</taxon>
        <taxon>Amniculicolaceae</taxon>
        <taxon>Amniculicola</taxon>
    </lineage>
</organism>
<dbReference type="PANTHER" id="PTHR14614:SF147">
    <property type="entry name" value="S-ADENOSYLMETHIONINE-DEPENDENT METHYLTRANSFERASE OF THE SEVEN BETA-STRAND FAMILY"/>
    <property type="match status" value="1"/>
</dbReference>
<dbReference type="PANTHER" id="PTHR14614">
    <property type="entry name" value="HEPATOCELLULAR CARCINOMA-ASSOCIATED ANTIGEN"/>
    <property type="match status" value="1"/>
</dbReference>
<dbReference type="Proteomes" id="UP000799779">
    <property type="component" value="Unassembled WGS sequence"/>
</dbReference>
<gene>
    <name evidence="1" type="ORF">P154DRAFT_562182</name>
</gene>
<dbReference type="GO" id="GO:0008757">
    <property type="term" value="F:S-adenosylmethionine-dependent methyltransferase activity"/>
    <property type="evidence" value="ECO:0007669"/>
    <property type="project" value="UniProtKB-ARBA"/>
</dbReference>
<keyword evidence="2" id="KW-1185">Reference proteome</keyword>